<evidence type="ECO:0000313" key="6">
    <source>
        <dbReference type="EMBL" id="CAB4779445.1"/>
    </source>
</evidence>
<keyword evidence="4" id="KW-0862">Zinc</keyword>
<dbReference type="GO" id="GO:0004399">
    <property type="term" value="F:histidinol dehydrogenase activity"/>
    <property type="evidence" value="ECO:0007669"/>
    <property type="project" value="InterPro"/>
</dbReference>
<comment type="cofactor">
    <cofactor evidence="1">
        <name>Zn(2+)</name>
        <dbReference type="ChEBI" id="CHEBI:29105"/>
    </cofactor>
</comment>
<dbReference type="Gene3D" id="3.40.50.1980">
    <property type="entry name" value="Nitrogenase molybdenum iron protein domain"/>
    <property type="match status" value="2"/>
</dbReference>
<gene>
    <name evidence="6" type="ORF">UFOPK2918_00824</name>
</gene>
<dbReference type="HAMAP" id="MF_01024">
    <property type="entry name" value="HisD"/>
    <property type="match status" value="1"/>
</dbReference>
<keyword evidence="3" id="KW-0479">Metal-binding</keyword>
<dbReference type="CDD" id="cd06572">
    <property type="entry name" value="Histidinol_dh"/>
    <property type="match status" value="1"/>
</dbReference>
<dbReference type="PANTHER" id="PTHR21256">
    <property type="entry name" value="HISTIDINOL DEHYDROGENASE HDH"/>
    <property type="match status" value="1"/>
</dbReference>
<dbReference type="GO" id="GO:0000105">
    <property type="term" value="P:L-histidine biosynthetic process"/>
    <property type="evidence" value="ECO:0007669"/>
    <property type="project" value="InterPro"/>
</dbReference>
<accession>A0A6J6W7H4</accession>
<dbReference type="PIRSF" id="PIRSF000099">
    <property type="entry name" value="Histidinol_dh"/>
    <property type="match status" value="1"/>
</dbReference>
<dbReference type="InterPro" id="IPR012131">
    <property type="entry name" value="Hstdl_DH"/>
</dbReference>
<dbReference type="GO" id="GO:0051287">
    <property type="term" value="F:NAD binding"/>
    <property type="evidence" value="ECO:0007669"/>
    <property type="project" value="InterPro"/>
</dbReference>
<dbReference type="InterPro" id="IPR016161">
    <property type="entry name" value="Ald_DH/histidinol_DH"/>
</dbReference>
<dbReference type="PRINTS" id="PR00083">
    <property type="entry name" value="HOLDHDRGNASE"/>
</dbReference>
<dbReference type="Pfam" id="PF00815">
    <property type="entry name" value="Histidinol_dh"/>
    <property type="match status" value="1"/>
</dbReference>
<comment type="similarity">
    <text evidence="2">Belongs to the histidinol dehydrogenase family.</text>
</comment>
<evidence type="ECO:0000256" key="5">
    <source>
        <dbReference type="ARBA" id="ARBA00023002"/>
    </source>
</evidence>
<dbReference type="InterPro" id="IPR001692">
    <property type="entry name" value="Histidinol_DH_CS"/>
</dbReference>
<dbReference type="EMBL" id="CAEZZT010000053">
    <property type="protein sequence ID" value="CAB4779445.1"/>
    <property type="molecule type" value="Genomic_DNA"/>
</dbReference>
<evidence type="ECO:0000256" key="4">
    <source>
        <dbReference type="ARBA" id="ARBA00022833"/>
    </source>
</evidence>
<dbReference type="GO" id="GO:0046872">
    <property type="term" value="F:metal ion binding"/>
    <property type="evidence" value="ECO:0007669"/>
    <property type="project" value="UniProtKB-KW"/>
</dbReference>
<dbReference type="NCBIfam" id="TIGR00069">
    <property type="entry name" value="hisD"/>
    <property type="match status" value="1"/>
</dbReference>
<dbReference type="GO" id="GO:0005829">
    <property type="term" value="C:cytosol"/>
    <property type="evidence" value="ECO:0007669"/>
    <property type="project" value="TreeGrafter"/>
</dbReference>
<reference evidence="6" key="1">
    <citation type="submission" date="2020-05" db="EMBL/GenBank/DDBJ databases">
        <authorList>
            <person name="Chiriac C."/>
            <person name="Salcher M."/>
            <person name="Ghai R."/>
            <person name="Kavagutti S V."/>
        </authorList>
    </citation>
    <scope>NUCLEOTIDE SEQUENCE</scope>
</reference>
<dbReference type="Gene3D" id="1.20.5.1300">
    <property type="match status" value="1"/>
</dbReference>
<keyword evidence="5" id="KW-0560">Oxidoreductase</keyword>
<dbReference type="InterPro" id="IPR022695">
    <property type="entry name" value="Histidinol_DH_monofunct"/>
</dbReference>
<dbReference type="FunFam" id="3.40.50.1980:FF:000001">
    <property type="entry name" value="Histidinol dehydrogenase"/>
    <property type="match status" value="1"/>
</dbReference>
<dbReference type="SUPFAM" id="SSF53720">
    <property type="entry name" value="ALDH-like"/>
    <property type="match status" value="1"/>
</dbReference>
<evidence type="ECO:0000256" key="2">
    <source>
        <dbReference type="ARBA" id="ARBA00010178"/>
    </source>
</evidence>
<protein>
    <submittedName>
        <fullName evidence="6">Unannotated protein</fullName>
    </submittedName>
</protein>
<sequence length="435" mass="46023">MIRTVDLRGKKLTKAQYNAELPRATLDVNEAMRLIEPILHRVKNGDESDLIKLAQEFDGVAPASIRVGQDDLVKALDSLDPKIRTALELSIARVRKVHNDQIRSEKTTVVVDGGTVTEKWIPVDRVGLYVPGGRAVYPSSVVMNVVPAQIAKVQSIAVASPPQKDFGGLPHPTILATCALLGITEVFAVGGAQAIAMFAYGVDGLCEKADLVTGPGNIYVAAAKRALRGVIGIDSEAGPTEIAILADSTAIAADVAADLISQAEHDVIAAAVLVTDSPELAKDVQAELKVRVEATKHSDRIKSALSGIQSAIALVDDIDQGIDVVNAYAAEHLEIQTKNARVDSTKIRNAGAVFIGRFSPVSLGDYSAGSNHVLPTGGCACHSSGLSVQSFLRGLHFIEYNQKAFSDLVPTVVVLANSEDLPAHGEAMTVRLENL</sequence>
<evidence type="ECO:0000256" key="1">
    <source>
        <dbReference type="ARBA" id="ARBA00001947"/>
    </source>
</evidence>
<dbReference type="PROSITE" id="PS00611">
    <property type="entry name" value="HISOL_DEHYDROGENASE"/>
    <property type="match status" value="1"/>
</dbReference>
<evidence type="ECO:0000256" key="3">
    <source>
        <dbReference type="ARBA" id="ARBA00022723"/>
    </source>
</evidence>
<name>A0A6J6W7H4_9ZZZZ</name>
<proteinExistence type="inferred from homology"/>
<dbReference type="PANTHER" id="PTHR21256:SF2">
    <property type="entry name" value="HISTIDINE BIOSYNTHESIS TRIFUNCTIONAL PROTEIN"/>
    <property type="match status" value="1"/>
</dbReference>
<organism evidence="6">
    <name type="scientific">freshwater metagenome</name>
    <dbReference type="NCBI Taxonomy" id="449393"/>
    <lineage>
        <taxon>unclassified sequences</taxon>
        <taxon>metagenomes</taxon>
        <taxon>ecological metagenomes</taxon>
    </lineage>
</organism>
<dbReference type="AlphaFoldDB" id="A0A6J6W7H4"/>